<keyword evidence="7 14" id="KW-0547">Nucleotide-binding</keyword>
<evidence type="ECO:0000256" key="9">
    <source>
        <dbReference type="ARBA" id="ARBA00031529"/>
    </source>
</evidence>
<evidence type="ECO:0000256" key="11">
    <source>
        <dbReference type="ARBA" id="ARBA00033354"/>
    </source>
</evidence>
<comment type="pathway">
    <text evidence="1 14">Cofactor biosynthesis; adenosylcobalamin biosynthesis; adenosylcobalamin from cob(II)yrinate a,c-diamide: step 2/7.</text>
</comment>
<reference evidence="17" key="1">
    <citation type="submission" date="2016-11" db="EMBL/GenBank/DDBJ databases">
        <authorList>
            <person name="Varghese N."/>
            <person name="Submissions S."/>
        </authorList>
    </citation>
    <scope>NUCLEOTIDE SEQUENCE [LARGE SCALE GENOMIC DNA]</scope>
    <source>
        <strain evidence="17">DSM 19514</strain>
    </source>
</reference>
<dbReference type="UniPathway" id="UPA00148">
    <property type="reaction ID" value="UER00233"/>
</dbReference>
<dbReference type="Proteomes" id="UP000184295">
    <property type="component" value="Unassembled WGS sequence"/>
</dbReference>
<dbReference type="Gene3D" id="1.20.1200.10">
    <property type="entry name" value="Cobalamin adenosyltransferase-like"/>
    <property type="match status" value="1"/>
</dbReference>
<evidence type="ECO:0000256" key="2">
    <source>
        <dbReference type="ARBA" id="ARBA00007487"/>
    </source>
</evidence>
<evidence type="ECO:0000256" key="3">
    <source>
        <dbReference type="ARBA" id="ARBA00012454"/>
    </source>
</evidence>
<dbReference type="GO" id="GO:0005524">
    <property type="term" value="F:ATP binding"/>
    <property type="evidence" value="ECO:0007669"/>
    <property type="project" value="UniProtKB-UniRule"/>
</dbReference>
<dbReference type="PANTHER" id="PTHR12213">
    <property type="entry name" value="CORRINOID ADENOSYLTRANSFERASE"/>
    <property type="match status" value="1"/>
</dbReference>
<gene>
    <name evidence="16" type="ORF">SAMN02745225_01213</name>
</gene>
<name>A0A1M4V6S9_9ACTN</name>
<organism evidence="16 17">
    <name type="scientific">Ferrithrix thermotolerans DSM 19514</name>
    <dbReference type="NCBI Taxonomy" id="1121881"/>
    <lineage>
        <taxon>Bacteria</taxon>
        <taxon>Bacillati</taxon>
        <taxon>Actinomycetota</taxon>
        <taxon>Acidimicrobiia</taxon>
        <taxon>Acidimicrobiales</taxon>
        <taxon>Acidimicrobiaceae</taxon>
        <taxon>Ferrithrix</taxon>
    </lineage>
</organism>
<sequence>MKIYTKKGDDGSTGLLFGGRVDKDAIQIELNGAVDETQAALGLARAFSASSELSQLCIYLERDLWVLMAEVATSSENRSKLVAKKTMVDASMVAKLEEEIDRISALFDMPREFVIPGGSPSSAFLDWARVTARRAERISLPYVRQNKDTEVGRYLNRLSDLLWTMARWQDGQILRTRDIEEGV</sequence>
<feature type="domain" description="Cobalamin adenosyltransferase-like" evidence="15">
    <location>
        <begin position="3"/>
        <end position="168"/>
    </location>
</feature>
<evidence type="ECO:0000256" key="8">
    <source>
        <dbReference type="ARBA" id="ARBA00022840"/>
    </source>
</evidence>
<accession>A0A1M4V6S9</accession>
<evidence type="ECO:0000256" key="7">
    <source>
        <dbReference type="ARBA" id="ARBA00022741"/>
    </source>
</evidence>
<dbReference type="AlphaFoldDB" id="A0A1M4V6S9"/>
<dbReference type="Pfam" id="PF01923">
    <property type="entry name" value="Cob_adeno_trans"/>
    <property type="match status" value="1"/>
</dbReference>
<evidence type="ECO:0000256" key="10">
    <source>
        <dbReference type="ARBA" id="ARBA00033334"/>
    </source>
</evidence>
<evidence type="ECO:0000259" key="15">
    <source>
        <dbReference type="Pfam" id="PF01923"/>
    </source>
</evidence>
<dbReference type="GO" id="GO:0008817">
    <property type="term" value="F:corrinoid adenosyltransferase activity"/>
    <property type="evidence" value="ECO:0007669"/>
    <property type="project" value="UniProtKB-UniRule"/>
</dbReference>
<comment type="similarity">
    <text evidence="2 14">Belongs to the Cob(I)alamin adenosyltransferase family.</text>
</comment>
<evidence type="ECO:0000313" key="16">
    <source>
        <dbReference type="EMBL" id="SHE64696.1"/>
    </source>
</evidence>
<keyword evidence="17" id="KW-1185">Reference proteome</keyword>
<evidence type="ECO:0000256" key="12">
    <source>
        <dbReference type="ARBA" id="ARBA00048555"/>
    </source>
</evidence>
<dbReference type="RefSeq" id="WP_072789978.1">
    <property type="nucleotide sequence ID" value="NZ_FQUL01000014.1"/>
</dbReference>
<keyword evidence="5 14" id="KW-0169">Cobalamin biosynthesis</keyword>
<dbReference type="STRING" id="1121881.SAMN02745225_01213"/>
<evidence type="ECO:0000313" key="17">
    <source>
        <dbReference type="Proteomes" id="UP000184295"/>
    </source>
</evidence>
<dbReference type="NCBIfam" id="TIGR00636">
    <property type="entry name" value="PduO_Nterm"/>
    <property type="match status" value="1"/>
</dbReference>
<evidence type="ECO:0000256" key="4">
    <source>
        <dbReference type="ARBA" id="ARBA00020963"/>
    </source>
</evidence>
<dbReference type="InterPro" id="IPR036451">
    <property type="entry name" value="CblAdoTrfase-like_sf"/>
</dbReference>
<dbReference type="InterPro" id="IPR029499">
    <property type="entry name" value="PduO-typ"/>
</dbReference>
<protein>
    <recommendedName>
        <fullName evidence="4 14">Corrinoid adenosyltransferase</fullName>
        <ecNumber evidence="3 14">2.5.1.17</ecNumber>
    </recommendedName>
    <alternativeName>
        <fullName evidence="9 14">Cob(II)alamin adenosyltransferase</fullName>
    </alternativeName>
    <alternativeName>
        <fullName evidence="11 14">Cob(II)yrinic acid a,c-diamide adenosyltransferase</fullName>
    </alternativeName>
    <alternativeName>
        <fullName evidence="10 14">Cobinamide/cobalamin adenosyltransferase</fullName>
    </alternativeName>
</protein>
<dbReference type="EMBL" id="FQUL01000014">
    <property type="protein sequence ID" value="SHE64696.1"/>
    <property type="molecule type" value="Genomic_DNA"/>
</dbReference>
<dbReference type="GO" id="GO:0009236">
    <property type="term" value="P:cobalamin biosynthetic process"/>
    <property type="evidence" value="ECO:0007669"/>
    <property type="project" value="UniProtKB-UniRule"/>
</dbReference>
<comment type="catalytic activity">
    <reaction evidence="12 14">
        <text>2 cob(II)yrinate a,c diamide + reduced [electron-transfer flavoprotein] + 2 ATP = 2 adenosylcob(III)yrinate a,c-diamide + 2 triphosphate + oxidized [electron-transfer flavoprotein] + 3 H(+)</text>
        <dbReference type="Rhea" id="RHEA:11528"/>
        <dbReference type="Rhea" id="RHEA-COMP:10685"/>
        <dbReference type="Rhea" id="RHEA-COMP:10686"/>
        <dbReference type="ChEBI" id="CHEBI:15378"/>
        <dbReference type="ChEBI" id="CHEBI:18036"/>
        <dbReference type="ChEBI" id="CHEBI:30616"/>
        <dbReference type="ChEBI" id="CHEBI:57692"/>
        <dbReference type="ChEBI" id="CHEBI:58307"/>
        <dbReference type="ChEBI" id="CHEBI:58503"/>
        <dbReference type="ChEBI" id="CHEBI:58537"/>
        <dbReference type="EC" id="2.5.1.17"/>
    </reaction>
</comment>
<evidence type="ECO:0000256" key="13">
    <source>
        <dbReference type="ARBA" id="ARBA00048692"/>
    </source>
</evidence>
<dbReference type="EC" id="2.5.1.17" evidence="3 14"/>
<evidence type="ECO:0000256" key="5">
    <source>
        <dbReference type="ARBA" id="ARBA00022573"/>
    </source>
</evidence>
<evidence type="ECO:0000256" key="1">
    <source>
        <dbReference type="ARBA" id="ARBA00005121"/>
    </source>
</evidence>
<keyword evidence="8 14" id="KW-0067">ATP-binding</keyword>
<dbReference type="InterPro" id="IPR016030">
    <property type="entry name" value="CblAdoTrfase-like"/>
</dbReference>
<evidence type="ECO:0000256" key="14">
    <source>
        <dbReference type="RuleBase" id="RU366026"/>
    </source>
</evidence>
<evidence type="ECO:0000256" key="6">
    <source>
        <dbReference type="ARBA" id="ARBA00022679"/>
    </source>
</evidence>
<dbReference type="PANTHER" id="PTHR12213:SF0">
    <property type="entry name" value="CORRINOID ADENOSYLTRANSFERASE MMAB"/>
    <property type="match status" value="1"/>
</dbReference>
<dbReference type="OrthoDB" id="9778896at2"/>
<proteinExistence type="inferred from homology"/>
<comment type="catalytic activity">
    <reaction evidence="13 14">
        <text>2 cob(II)alamin + reduced [electron-transfer flavoprotein] + 2 ATP = 2 adenosylcob(III)alamin + 2 triphosphate + oxidized [electron-transfer flavoprotein] + 3 H(+)</text>
        <dbReference type="Rhea" id="RHEA:28671"/>
        <dbReference type="Rhea" id="RHEA-COMP:10685"/>
        <dbReference type="Rhea" id="RHEA-COMP:10686"/>
        <dbReference type="ChEBI" id="CHEBI:15378"/>
        <dbReference type="ChEBI" id="CHEBI:16304"/>
        <dbReference type="ChEBI" id="CHEBI:18036"/>
        <dbReference type="ChEBI" id="CHEBI:18408"/>
        <dbReference type="ChEBI" id="CHEBI:30616"/>
        <dbReference type="ChEBI" id="CHEBI:57692"/>
        <dbReference type="ChEBI" id="CHEBI:58307"/>
        <dbReference type="EC" id="2.5.1.17"/>
    </reaction>
</comment>
<keyword evidence="6 14" id="KW-0808">Transferase</keyword>
<dbReference type="SUPFAM" id="SSF89028">
    <property type="entry name" value="Cobalamin adenosyltransferase-like"/>
    <property type="match status" value="1"/>
</dbReference>